<evidence type="ECO:0008006" key="6">
    <source>
        <dbReference type="Google" id="ProtNLM"/>
    </source>
</evidence>
<evidence type="ECO:0000256" key="3">
    <source>
        <dbReference type="ARBA" id="ARBA00023004"/>
    </source>
</evidence>
<comment type="caution">
    <text evidence="4">The sequence shown here is derived from an EMBL/GenBank/DDBJ whole genome shotgun (WGS) entry which is preliminary data.</text>
</comment>
<dbReference type="Pfam" id="PF00067">
    <property type="entry name" value="p450"/>
    <property type="match status" value="1"/>
</dbReference>
<proteinExistence type="inferred from homology"/>
<dbReference type="EMBL" id="JBJKBG010000001">
    <property type="protein sequence ID" value="KAL3754793.1"/>
    <property type="molecule type" value="Genomic_DNA"/>
</dbReference>
<evidence type="ECO:0000256" key="2">
    <source>
        <dbReference type="ARBA" id="ARBA00022723"/>
    </source>
</evidence>
<keyword evidence="3" id="KW-0408">Iron</keyword>
<protein>
    <recommendedName>
        <fullName evidence="6">Cytochrome P450</fullName>
    </recommendedName>
</protein>
<dbReference type="InterPro" id="IPR036396">
    <property type="entry name" value="Cyt_P450_sf"/>
</dbReference>
<evidence type="ECO:0000313" key="5">
    <source>
        <dbReference type="Proteomes" id="UP001634007"/>
    </source>
</evidence>
<accession>A0ABD3LW07</accession>
<dbReference type="Gene3D" id="1.10.630.10">
    <property type="entry name" value="Cytochrome P450"/>
    <property type="match status" value="1"/>
</dbReference>
<dbReference type="AlphaFoldDB" id="A0ABD3LW07"/>
<dbReference type="SUPFAM" id="SSF48264">
    <property type="entry name" value="Cytochrome P450"/>
    <property type="match status" value="1"/>
</dbReference>
<reference evidence="4 5" key="1">
    <citation type="submission" date="2024-11" db="EMBL/GenBank/DDBJ databases">
        <title>Chromosome-level genome assembly of Eucalyptus globulus Labill. provides insights into its genome evolution.</title>
        <authorList>
            <person name="Li X."/>
        </authorList>
    </citation>
    <scope>NUCLEOTIDE SEQUENCE [LARGE SCALE GENOMIC DNA]</scope>
    <source>
        <strain evidence="4">CL2024</strain>
        <tissue evidence="4">Fresh tender leaves</tissue>
    </source>
</reference>
<dbReference type="Proteomes" id="UP001634007">
    <property type="component" value="Unassembled WGS sequence"/>
</dbReference>
<dbReference type="InterPro" id="IPR001128">
    <property type="entry name" value="Cyt_P450"/>
</dbReference>
<dbReference type="PANTHER" id="PTHR24286">
    <property type="entry name" value="CYTOCHROME P450 26"/>
    <property type="match status" value="1"/>
</dbReference>
<sequence length="92" mass="10566">MDPKHFPDPTSSDPDRFDEAMPPYVYMPFGGEPRVCARSQLARMNILMLLHNVVTCYNWSLIHPDEPVTSDSLPYPIHGMPIRISPKRRSID</sequence>
<comment type="similarity">
    <text evidence="1">Belongs to the cytochrome P450 family.</text>
</comment>
<dbReference type="GO" id="GO:0046872">
    <property type="term" value="F:metal ion binding"/>
    <property type="evidence" value="ECO:0007669"/>
    <property type="project" value="UniProtKB-KW"/>
</dbReference>
<gene>
    <name evidence="4" type="ORF">ACJRO7_001967</name>
</gene>
<name>A0ABD3LW07_EUCGL</name>
<keyword evidence="5" id="KW-1185">Reference proteome</keyword>
<organism evidence="4 5">
    <name type="scientific">Eucalyptus globulus</name>
    <name type="common">Tasmanian blue gum</name>
    <dbReference type="NCBI Taxonomy" id="34317"/>
    <lineage>
        <taxon>Eukaryota</taxon>
        <taxon>Viridiplantae</taxon>
        <taxon>Streptophyta</taxon>
        <taxon>Embryophyta</taxon>
        <taxon>Tracheophyta</taxon>
        <taxon>Spermatophyta</taxon>
        <taxon>Magnoliopsida</taxon>
        <taxon>eudicotyledons</taxon>
        <taxon>Gunneridae</taxon>
        <taxon>Pentapetalae</taxon>
        <taxon>rosids</taxon>
        <taxon>malvids</taxon>
        <taxon>Myrtales</taxon>
        <taxon>Myrtaceae</taxon>
        <taxon>Myrtoideae</taxon>
        <taxon>Eucalypteae</taxon>
        <taxon>Eucalyptus</taxon>
    </lineage>
</organism>
<keyword evidence="2" id="KW-0479">Metal-binding</keyword>
<evidence type="ECO:0000256" key="1">
    <source>
        <dbReference type="ARBA" id="ARBA00010617"/>
    </source>
</evidence>
<dbReference type="PANTHER" id="PTHR24286:SF221">
    <property type="entry name" value="TAXADIENE 5-ALPHA HYDROXYLASE"/>
    <property type="match status" value="1"/>
</dbReference>
<evidence type="ECO:0000313" key="4">
    <source>
        <dbReference type="EMBL" id="KAL3754793.1"/>
    </source>
</evidence>